<evidence type="ECO:0000313" key="2">
    <source>
        <dbReference type="Proteomes" id="UP001281761"/>
    </source>
</evidence>
<evidence type="ECO:0000313" key="1">
    <source>
        <dbReference type="EMBL" id="KAK2944244.1"/>
    </source>
</evidence>
<keyword evidence="2" id="KW-1185">Reference proteome</keyword>
<gene>
    <name evidence="1" type="ORF">BLNAU_20854</name>
</gene>
<name>A0ABQ9WYP6_9EUKA</name>
<dbReference type="EMBL" id="JARBJD010000308">
    <property type="protein sequence ID" value="KAK2944244.1"/>
    <property type="molecule type" value="Genomic_DNA"/>
</dbReference>
<protein>
    <submittedName>
        <fullName evidence="1">Uncharacterized protein</fullName>
    </submittedName>
</protein>
<accession>A0ABQ9WYP6</accession>
<proteinExistence type="predicted"/>
<dbReference type="Proteomes" id="UP001281761">
    <property type="component" value="Unassembled WGS sequence"/>
</dbReference>
<comment type="caution">
    <text evidence="1">The sequence shown here is derived from an EMBL/GenBank/DDBJ whole genome shotgun (WGS) entry which is preliminary data.</text>
</comment>
<organism evidence="1 2">
    <name type="scientific">Blattamonas nauphoetae</name>
    <dbReference type="NCBI Taxonomy" id="2049346"/>
    <lineage>
        <taxon>Eukaryota</taxon>
        <taxon>Metamonada</taxon>
        <taxon>Preaxostyla</taxon>
        <taxon>Oxymonadida</taxon>
        <taxon>Blattamonas</taxon>
    </lineage>
</organism>
<sequence>MKEEEGKFIETLEGIRETVDQLDITDWIPLVTFSRAASVLLPLTRVGTSRSSDTGDETAATNRCSEDEYMEEENLNMPLVDFERISRGNHAGTTSNLCEGHESGINEINNHLHDGLIPPTYCWVVVLFGNGSVNEGIHDTNEIGAVVKRYRQSNQTHLITPNTRQNLFPFSSPFQPPSNYPYSKSVSFVISTVGDGMQTAEEENVLRTGTLRGGGEFTWAASTADVELRDVILNSVMSWKVRTTRHFRVSLVGTVTLDNTLPTPNISCKSEKAPIVGTHTGLIRMETSHLVDLINYNNVEVILESTFTFESTAEQLRAFHAETRHNPNKHKEMVKIRTLNTADLVSGEERQLLINFKLWKPSSPTSDGTGFVPAMDRQKLNEVKEFGVILVTYRYFNSLDTDAVFIPITTRLWWSQEGGI</sequence>
<reference evidence="1 2" key="1">
    <citation type="journal article" date="2022" name="bioRxiv">
        <title>Genomics of Preaxostyla Flagellates Illuminates Evolutionary Transitions and the Path Towards Mitochondrial Loss.</title>
        <authorList>
            <person name="Novak L.V.F."/>
            <person name="Treitli S.C."/>
            <person name="Pyrih J."/>
            <person name="Halakuc P."/>
            <person name="Pipaliya S.V."/>
            <person name="Vacek V."/>
            <person name="Brzon O."/>
            <person name="Soukal P."/>
            <person name="Eme L."/>
            <person name="Dacks J.B."/>
            <person name="Karnkowska A."/>
            <person name="Elias M."/>
            <person name="Hampl V."/>
        </authorList>
    </citation>
    <scope>NUCLEOTIDE SEQUENCE [LARGE SCALE GENOMIC DNA]</scope>
    <source>
        <strain evidence="1">NAU3</strain>
        <tissue evidence="1">Gut</tissue>
    </source>
</reference>